<dbReference type="InterPro" id="IPR027417">
    <property type="entry name" value="P-loop_NTPase"/>
</dbReference>
<sequence>MVLFLGSTPNVGTTTLAFGTAWQLAATTEHKVGYLCLNLKSSKLHRYLGRDDKVNSLDVLRAELKSNTMPKERLLQYCEQMKDNPNLHVLYGNMLREQAEFFTAEEIEHLLSMAREAFDVCIVDVNAYWDNAATLCGIIKADTRLLVTTGDITHFQEDVNRWLRTLGNVFGVTPSAFDLVLNQCDASMAGGIRARDIRKETGMHVVTEVKRLPELFTAVNRGQLAEVMKQSEQLRDSLLPLCQTIVTLHRLQMKQHQRRKPWLKRVLARTAVEVS</sequence>
<dbReference type="SUPFAM" id="SSF52540">
    <property type="entry name" value="P-loop containing nucleoside triphosphate hydrolases"/>
    <property type="match status" value="1"/>
</dbReference>
<evidence type="ECO:0000313" key="3">
    <source>
        <dbReference type="EMBL" id="KIL38887.1"/>
    </source>
</evidence>
<comment type="caution">
    <text evidence="3">The sequence shown here is derived from an EMBL/GenBank/DDBJ whole genome shotgun (WGS) entry which is preliminary data.</text>
</comment>
<evidence type="ECO:0000256" key="2">
    <source>
        <dbReference type="ARBA" id="ARBA00022840"/>
    </source>
</evidence>
<proteinExistence type="predicted"/>
<gene>
    <name evidence="3" type="ORF">SD70_23680</name>
</gene>
<dbReference type="PANTHER" id="PTHR43384:SF6">
    <property type="entry name" value="SEPTUM SITE-DETERMINING PROTEIN MIND HOMOLOG, CHLOROPLASTIC"/>
    <property type="match status" value="1"/>
</dbReference>
<keyword evidence="2" id="KW-0067">ATP-binding</keyword>
<keyword evidence="4" id="KW-1185">Reference proteome</keyword>
<dbReference type="InterPro" id="IPR050625">
    <property type="entry name" value="ParA/MinD_ATPase"/>
</dbReference>
<dbReference type="PANTHER" id="PTHR43384">
    <property type="entry name" value="SEPTUM SITE-DETERMINING PROTEIN MIND HOMOLOG, CHLOROPLASTIC-RELATED"/>
    <property type="match status" value="1"/>
</dbReference>
<protein>
    <submittedName>
        <fullName evidence="3">Uncharacterized protein</fullName>
    </submittedName>
</protein>
<evidence type="ECO:0000256" key="1">
    <source>
        <dbReference type="ARBA" id="ARBA00022741"/>
    </source>
</evidence>
<reference evidence="3 4" key="1">
    <citation type="submission" date="2014-12" db="EMBL/GenBank/DDBJ databases">
        <title>Draft genome sequence of Paenibacillus kamchatkensis strain B-2647.</title>
        <authorList>
            <person name="Karlyshev A.V."/>
            <person name="Kudryashova E.B."/>
        </authorList>
    </citation>
    <scope>NUCLEOTIDE SEQUENCE [LARGE SCALE GENOMIC DNA]</scope>
    <source>
        <strain evidence="3 4">VKM B-2647</strain>
    </source>
</reference>
<dbReference type="Proteomes" id="UP000031967">
    <property type="component" value="Unassembled WGS sequence"/>
</dbReference>
<dbReference type="EMBL" id="JXAK01000049">
    <property type="protein sequence ID" value="KIL38887.1"/>
    <property type="molecule type" value="Genomic_DNA"/>
</dbReference>
<keyword evidence="1" id="KW-0547">Nucleotide-binding</keyword>
<name>A0ABR5ADC3_9BACL</name>
<accession>A0ABR5ADC3</accession>
<evidence type="ECO:0000313" key="4">
    <source>
        <dbReference type="Proteomes" id="UP000031967"/>
    </source>
</evidence>
<dbReference type="Gene3D" id="3.40.50.300">
    <property type="entry name" value="P-loop containing nucleotide triphosphate hydrolases"/>
    <property type="match status" value="1"/>
</dbReference>
<organism evidence="3 4">
    <name type="scientific">Gordoniibacillus kamchatkensis</name>
    <dbReference type="NCBI Taxonomy" id="1590651"/>
    <lineage>
        <taxon>Bacteria</taxon>
        <taxon>Bacillati</taxon>
        <taxon>Bacillota</taxon>
        <taxon>Bacilli</taxon>
        <taxon>Bacillales</taxon>
        <taxon>Paenibacillaceae</taxon>
        <taxon>Gordoniibacillus</taxon>
    </lineage>
</organism>